<evidence type="ECO:0000256" key="16">
    <source>
        <dbReference type="ARBA" id="ARBA00049551"/>
    </source>
</evidence>
<evidence type="ECO:0000256" key="14">
    <source>
        <dbReference type="ARBA" id="ARBA00023128"/>
    </source>
</evidence>
<evidence type="ECO:0000256" key="8">
    <source>
        <dbReference type="ARBA" id="ARBA00022792"/>
    </source>
</evidence>
<feature type="transmembrane region" description="Helical" evidence="17">
    <location>
        <begin position="56"/>
        <end position="75"/>
    </location>
</feature>
<evidence type="ECO:0000256" key="10">
    <source>
        <dbReference type="ARBA" id="ARBA00022982"/>
    </source>
</evidence>
<dbReference type="InterPro" id="IPR001750">
    <property type="entry name" value="ND/Mrp_TM"/>
</dbReference>
<evidence type="ECO:0000256" key="3">
    <source>
        <dbReference type="ARBA" id="ARBA00012944"/>
    </source>
</evidence>
<dbReference type="Pfam" id="PF06444">
    <property type="entry name" value="NADH_dehy_S2_C"/>
    <property type="match status" value="1"/>
</dbReference>
<keyword evidence="12 17" id="KW-0520">NAD</keyword>
<reference evidence="20" key="1">
    <citation type="submission" date="2013-12" db="EMBL/GenBank/DDBJ databases">
        <title>The first complete mitochondrial genome of Pygopodidae (Aprasia parapulchella Kluge), and the phylogenetic position of Gekkota within squamate reptiles.</title>
        <authorList>
            <person name="Knopp T."/>
            <person name="Pepper M."/>
            <person name="Keogh S.J."/>
            <person name="Sarre S.D."/>
        </authorList>
    </citation>
    <scope>NUCLEOTIDE SEQUENCE</scope>
</reference>
<evidence type="ECO:0000256" key="7">
    <source>
        <dbReference type="ARBA" id="ARBA00022692"/>
    </source>
</evidence>
<dbReference type="EMBL" id="KJ004564">
    <property type="protein sequence ID" value="AHL17029.1"/>
    <property type="molecule type" value="Genomic_DNA"/>
</dbReference>
<accession>A0A067Z767</accession>
<sequence>MNPMTLTLLILSLILGTIITLSSSHWLLAWAGLEMNTLAIIPVISKQHHPRATEAATKYFFTQATASALIVFATTTNAWKTGQWDISQTFLPETSIMITLAIAMKLGLAPFHFWLPEVLQGSTLTTAMLISTWQKLAPSTLLLMTFNNLNQAVLLTLGLTSALIGGWMGLNQTQTRKIMAFSSIAHMGWMFTAMSLTPNLPLLVLMTYLVLTSATFLALMTTTSKTLNDLGTSWSLSPTLLTITMLSLMSLGGLPPLTGFLPKWFILKELVSTNLITISTLMALSTLPSLFFYLRMSHMTTLTLPPSTTNIKHEWRFKTNHNRLITPTIILATTTLPISPLISNICQ</sequence>
<keyword evidence="6 17" id="KW-0679">Respiratory chain</keyword>
<keyword evidence="10 17" id="KW-0249">Electron transport</keyword>
<evidence type="ECO:0000256" key="5">
    <source>
        <dbReference type="ARBA" id="ARBA00022448"/>
    </source>
</evidence>
<evidence type="ECO:0000256" key="2">
    <source>
        <dbReference type="ARBA" id="ARBA00007012"/>
    </source>
</evidence>
<gene>
    <name evidence="20" type="primary">ND2</name>
</gene>
<comment type="similarity">
    <text evidence="2 17">Belongs to the complex I subunit 2 family.</text>
</comment>
<keyword evidence="8 17" id="KW-0999">Mitochondrion inner membrane</keyword>
<dbReference type="PANTHER" id="PTHR46552">
    <property type="entry name" value="NADH-UBIQUINONE OXIDOREDUCTASE CHAIN 2"/>
    <property type="match status" value="1"/>
</dbReference>
<feature type="domain" description="NADH:quinone oxidoreductase/Mrp antiporter transmembrane" evidence="18">
    <location>
        <begin position="23"/>
        <end position="284"/>
    </location>
</feature>
<keyword evidence="11 17" id="KW-1133">Transmembrane helix</keyword>
<feature type="transmembrane region" description="Helical" evidence="17">
    <location>
        <begin position="152"/>
        <end position="171"/>
    </location>
</feature>
<keyword evidence="13 17" id="KW-0830">Ubiquinone</keyword>
<evidence type="ECO:0000256" key="11">
    <source>
        <dbReference type="ARBA" id="ARBA00022989"/>
    </source>
</evidence>
<feature type="domain" description="NADH dehydrogenase subunit 2 C-terminal" evidence="19">
    <location>
        <begin position="290"/>
        <end position="342"/>
    </location>
</feature>
<dbReference type="EC" id="7.1.1.2" evidence="3 17"/>
<dbReference type="GO" id="GO:0005743">
    <property type="term" value="C:mitochondrial inner membrane"/>
    <property type="evidence" value="ECO:0007669"/>
    <property type="project" value="UniProtKB-SubCell"/>
</dbReference>
<keyword evidence="14 17" id="KW-0496">Mitochondrion</keyword>
<evidence type="ECO:0000256" key="12">
    <source>
        <dbReference type="ARBA" id="ARBA00023027"/>
    </source>
</evidence>
<evidence type="ECO:0000256" key="9">
    <source>
        <dbReference type="ARBA" id="ARBA00022967"/>
    </source>
</evidence>
<dbReference type="GO" id="GO:0006120">
    <property type="term" value="P:mitochondrial electron transport, NADH to ubiquinone"/>
    <property type="evidence" value="ECO:0007669"/>
    <property type="project" value="InterPro"/>
</dbReference>
<evidence type="ECO:0000313" key="20">
    <source>
        <dbReference type="EMBL" id="AHL17029.1"/>
    </source>
</evidence>
<evidence type="ECO:0000256" key="4">
    <source>
        <dbReference type="ARBA" id="ARBA00021008"/>
    </source>
</evidence>
<evidence type="ECO:0000256" key="17">
    <source>
        <dbReference type="RuleBase" id="RU003403"/>
    </source>
</evidence>
<evidence type="ECO:0000256" key="6">
    <source>
        <dbReference type="ARBA" id="ARBA00022660"/>
    </source>
</evidence>
<evidence type="ECO:0000256" key="15">
    <source>
        <dbReference type="ARBA" id="ARBA00023136"/>
    </source>
</evidence>
<evidence type="ECO:0000259" key="18">
    <source>
        <dbReference type="Pfam" id="PF00361"/>
    </source>
</evidence>
<dbReference type="CTD" id="4536"/>
<dbReference type="InterPro" id="IPR010933">
    <property type="entry name" value="NADH_DH_su2_C"/>
</dbReference>
<proteinExistence type="inferred from homology"/>
<keyword evidence="15 17" id="KW-0472">Membrane</keyword>
<keyword evidence="7 17" id="KW-0812">Transmembrane</keyword>
<evidence type="ECO:0000256" key="1">
    <source>
        <dbReference type="ARBA" id="ARBA00004448"/>
    </source>
</evidence>
<dbReference type="InterPro" id="IPR003917">
    <property type="entry name" value="NADH_UbQ_OxRdtase_chain2"/>
</dbReference>
<dbReference type="GO" id="GO:0008137">
    <property type="term" value="F:NADH dehydrogenase (ubiquinone) activity"/>
    <property type="evidence" value="ECO:0007669"/>
    <property type="project" value="UniProtKB-EC"/>
</dbReference>
<dbReference type="AlphaFoldDB" id="A0A067Z767"/>
<feature type="transmembrane region" description="Helical" evidence="17">
    <location>
        <begin position="95"/>
        <end position="115"/>
    </location>
</feature>
<comment type="catalytic activity">
    <reaction evidence="16 17">
        <text>a ubiquinone + NADH + 5 H(+)(in) = a ubiquinol + NAD(+) + 4 H(+)(out)</text>
        <dbReference type="Rhea" id="RHEA:29091"/>
        <dbReference type="Rhea" id="RHEA-COMP:9565"/>
        <dbReference type="Rhea" id="RHEA-COMP:9566"/>
        <dbReference type="ChEBI" id="CHEBI:15378"/>
        <dbReference type="ChEBI" id="CHEBI:16389"/>
        <dbReference type="ChEBI" id="CHEBI:17976"/>
        <dbReference type="ChEBI" id="CHEBI:57540"/>
        <dbReference type="ChEBI" id="CHEBI:57945"/>
        <dbReference type="EC" id="7.1.1.2"/>
    </reaction>
</comment>
<keyword evidence="5" id="KW-0813">Transport</keyword>
<protein>
    <recommendedName>
        <fullName evidence="4 17">NADH-ubiquinone oxidoreductase chain 2</fullName>
        <ecNumber evidence="3 17">7.1.1.2</ecNumber>
    </recommendedName>
</protein>
<feature type="transmembrane region" description="Helical" evidence="17">
    <location>
        <begin position="274"/>
        <end position="294"/>
    </location>
</feature>
<comment type="function">
    <text evidence="17">Core subunit of the mitochondrial membrane respiratory chain NADH dehydrogenase (Complex I) which catalyzes electron transfer from NADH through the respiratory chain, using ubiquinone as an electron acceptor. Essential for the catalytic activity and assembly of complex I.</text>
</comment>
<evidence type="ECO:0000259" key="19">
    <source>
        <dbReference type="Pfam" id="PF06444"/>
    </source>
</evidence>
<dbReference type="RefSeq" id="YP_009048516.1">
    <property type="nucleotide sequence ID" value="NC_024557.1"/>
</dbReference>
<name>A0A067Z767_9SAUR</name>
<dbReference type="PRINTS" id="PR01436">
    <property type="entry name" value="NADHDHGNASE2"/>
</dbReference>
<dbReference type="InterPro" id="IPR050175">
    <property type="entry name" value="Complex_I_Subunit_2"/>
</dbReference>
<dbReference type="GeneID" id="19908553"/>
<organism evidence="20">
    <name type="scientific">Aprasia parapulchella</name>
    <dbReference type="NCBI Taxonomy" id="207572"/>
    <lineage>
        <taxon>Eukaryota</taxon>
        <taxon>Metazoa</taxon>
        <taxon>Chordata</taxon>
        <taxon>Craniata</taxon>
        <taxon>Vertebrata</taxon>
        <taxon>Euteleostomi</taxon>
        <taxon>Lepidosauria</taxon>
        <taxon>Squamata</taxon>
        <taxon>Bifurcata</taxon>
        <taxon>Gekkota</taxon>
        <taxon>Pygopoidea</taxon>
        <taxon>Pygopodidae</taxon>
        <taxon>Aprasia</taxon>
    </lineage>
</organism>
<feature type="transmembrane region" description="Helical" evidence="17">
    <location>
        <begin position="234"/>
        <end position="254"/>
    </location>
</feature>
<dbReference type="PANTHER" id="PTHR46552:SF1">
    <property type="entry name" value="NADH-UBIQUINONE OXIDOREDUCTASE CHAIN 2"/>
    <property type="match status" value="1"/>
</dbReference>
<feature type="transmembrane region" description="Helical" evidence="17">
    <location>
        <begin position="202"/>
        <end position="222"/>
    </location>
</feature>
<dbReference type="Pfam" id="PF00361">
    <property type="entry name" value="Proton_antipo_M"/>
    <property type="match status" value="1"/>
</dbReference>
<evidence type="ECO:0000256" key="13">
    <source>
        <dbReference type="ARBA" id="ARBA00023075"/>
    </source>
</evidence>
<keyword evidence="9 17" id="KW-1278">Translocase</keyword>
<comment type="subcellular location">
    <subcellularLocation>
        <location evidence="1 17">Mitochondrion inner membrane</location>
        <topology evidence="1 17">Multi-pass membrane protein</topology>
    </subcellularLocation>
</comment>
<geneLocation type="mitochondrion" evidence="20"/>